<evidence type="ECO:0000313" key="1">
    <source>
        <dbReference type="EMBL" id="QQO91693.1"/>
    </source>
</evidence>
<organism evidence="1 2">
    <name type="scientific">Flavobacterium phage vB_FspM_immuto_2-6A</name>
    <dbReference type="NCBI Taxonomy" id="2801477"/>
    <lineage>
        <taxon>Viruses</taxon>
        <taxon>Duplodnaviria</taxon>
        <taxon>Heunggongvirae</taxon>
        <taxon>Uroviricota</taxon>
        <taxon>Caudoviricetes</taxon>
        <taxon>Immutovirus</taxon>
        <taxon>Immutovirus immuto</taxon>
    </lineage>
</organism>
<proteinExistence type="predicted"/>
<protein>
    <submittedName>
        <fullName evidence="1">Uncharacterized protein</fullName>
    </submittedName>
</protein>
<sequence length="363" mass="39310">MKKLFLILSLVLVTFTGFAQTTAPDATKPYLIFDASYNLQPVGAGTPTDVAIYYDNAGATAIKAVQYRFWYDNTVFDSPTVTYVGSETNNYFQTKVNTVEGNVTVTWVYTGANTSFNIADEQMFNVALPFKPSYQNGAVSDMLFTGTTAYPPYGTLADGTDTTLGLHNYGGVFTEPVFQYAATMLNSPSNPAENIPVVLQKSSDGNTWVDVETVNTDVDGVAQFDEFLDQSYWDIRIKVDAGLDASSALTTADADMMAQMATELQVPNGIQFFTGNPNQANGITISDSYTVFSRLAQGLPAYPNNPDVLFFTESEYNQIAAATTDLTSAIPGQVIFQSININNTTAANYYLLVLGDVNGTGLN</sequence>
<name>A0A7T8ER70_9CAUD</name>
<dbReference type="Proteomes" id="UP000595566">
    <property type="component" value="Segment"/>
</dbReference>
<dbReference type="EMBL" id="MW353175">
    <property type="protein sequence ID" value="QQO91693.1"/>
    <property type="molecule type" value="Genomic_DNA"/>
</dbReference>
<accession>A0A7T8ER70</accession>
<evidence type="ECO:0000313" key="2">
    <source>
        <dbReference type="Proteomes" id="UP000595566"/>
    </source>
</evidence>
<keyword evidence="2" id="KW-1185">Reference proteome</keyword>
<reference evidence="1 2" key="1">
    <citation type="submission" date="2020-12" db="EMBL/GenBank/DDBJ databases">
        <title>Dynamics of Baltic Sea phages driven by environmental changes.</title>
        <authorList>
            <person name="Hoetzinger M."/>
            <person name="Nilsson E."/>
            <person name="Holmfeldt K."/>
        </authorList>
    </citation>
    <scope>NUCLEOTIDE SEQUENCE [LARGE SCALE GENOMIC DNA]</scope>
</reference>
<gene>
    <name evidence="1" type="ORF">immuto26A_14</name>
</gene>